<comment type="caution">
    <text evidence="1">The sequence shown here is derived from an EMBL/GenBank/DDBJ whole genome shotgun (WGS) entry which is preliminary data.</text>
</comment>
<dbReference type="EMBL" id="JACSNR010000002">
    <property type="protein sequence ID" value="MBM6922688.1"/>
    <property type="molecule type" value="Genomic_DNA"/>
</dbReference>
<keyword evidence="2" id="KW-1185">Reference proteome</keyword>
<evidence type="ECO:0000313" key="2">
    <source>
        <dbReference type="Proteomes" id="UP000724149"/>
    </source>
</evidence>
<dbReference type="RefSeq" id="WP_204719738.1">
    <property type="nucleotide sequence ID" value="NZ_JACSNR010000002.1"/>
</dbReference>
<proteinExistence type="predicted"/>
<accession>A0ABS2GKS7</accession>
<evidence type="ECO:0000313" key="1">
    <source>
        <dbReference type="EMBL" id="MBM6922688.1"/>
    </source>
</evidence>
<protein>
    <submittedName>
        <fullName evidence="1">Uncharacterized protein</fullName>
    </submittedName>
</protein>
<dbReference type="Proteomes" id="UP000724149">
    <property type="component" value="Unassembled WGS sequence"/>
</dbReference>
<sequence>MLNEWKEFQDYTGAVNYTARNKQDTTYLGRFTFDTILDFEGLNRVLTILARGFLFHNEDGSPAEAPRERIDYAKRGLCAWCSVPDSKKTTPREAWQFGSDFGELYSEFPGLVEENGSGWFHRHVHRVAAFVRENPERRVSSSAQKKCAAIEKGFDHAWQDKVIQMQIPLFAPTTKGQWGLRFDSFLAQALELGPLRKEEPELPPTLVEQFRTLTPKGVPLDIVTTLVSYYLANKPEDSDWVVLPVANFDAYFGTTSFGRKYLKQIPETFLERSETGFGLCRYRLGNVLAIKQGWSPDYSNKINCAKKPNSIV</sequence>
<gene>
    <name evidence="1" type="ORF">H9X81_03125</name>
</gene>
<name>A0ABS2GKS7_9FIRM</name>
<organism evidence="1 2">
    <name type="scientific">Hydrogenoanaerobacterium saccharovorans</name>
    <dbReference type="NCBI Taxonomy" id="474960"/>
    <lineage>
        <taxon>Bacteria</taxon>
        <taxon>Bacillati</taxon>
        <taxon>Bacillota</taxon>
        <taxon>Clostridia</taxon>
        <taxon>Eubacteriales</taxon>
        <taxon>Oscillospiraceae</taxon>
        <taxon>Hydrogenoanaerobacterium</taxon>
    </lineage>
</organism>
<reference evidence="1 2" key="1">
    <citation type="journal article" date="2021" name="Sci. Rep.">
        <title>The distribution of antibiotic resistance genes in chicken gut microbiota commensals.</title>
        <authorList>
            <person name="Juricova H."/>
            <person name="Matiasovicova J."/>
            <person name="Kubasova T."/>
            <person name="Cejkova D."/>
            <person name="Rychlik I."/>
        </authorList>
    </citation>
    <scope>NUCLEOTIDE SEQUENCE [LARGE SCALE GENOMIC DNA]</scope>
    <source>
        <strain evidence="1 2">An564</strain>
    </source>
</reference>